<dbReference type="EC" id="2.5.1.18" evidence="1"/>
<dbReference type="InterPro" id="IPR040079">
    <property type="entry name" value="Glutathione_S-Trfase"/>
</dbReference>
<dbReference type="GO" id="GO:0005737">
    <property type="term" value="C:cytoplasm"/>
    <property type="evidence" value="ECO:0007669"/>
    <property type="project" value="TreeGrafter"/>
</dbReference>
<dbReference type="InterPro" id="IPR036282">
    <property type="entry name" value="Glutathione-S-Trfase_C_sf"/>
</dbReference>
<evidence type="ECO:0000259" key="6">
    <source>
        <dbReference type="PROSITE" id="PS50405"/>
    </source>
</evidence>
<comment type="catalytic activity">
    <reaction evidence="3">
        <text>RX + glutathione = an S-substituted glutathione + a halide anion + H(+)</text>
        <dbReference type="Rhea" id="RHEA:16437"/>
        <dbReference type="ChEBI" id="CHEBI:15378"/>
        <dbReference type="ChEBI" id="CHEBI:16042"/>
        <dbReference type="ChEBI" id="CHEBI:17792"/>
        <dbReference type="ChEBI" id="CHEBI:57925"/>
        <dbReference type="ChEBI" id="CHEBI:90779"/>
        <dbReference type="EC" id="2.5.1.18"/>
    </reaction>
</comment>
<comment type="similarity">
    <text evidence="4">Belongs to the GST superfamily.</text>
</comment>
<dbReference type="OrthoDB" id="249703at2759"/>
<accession>C5FBS4</accession>
<protein>
    <recommendedName>
        <fullName evidence="1">glutathione transferase</fullName>
        <ecNumber evidence="1">2.5.1.18</ecNumber>
    </recommendedName>
</protein>
<evidence type="ECO:0000256" key="4">
    <source>
        <dbReference type="RuleBase" id="RU003494"/>
    </source>
</evidence>
<evidence type="ECO:0000259" key="5">
    <source>
        <dbReference type="PROSITE" id="PS50404"/>
    </source>
</evidence>
<feature type="domain" description="GST N-terminal" evidence="5">
    <location>
        <begin position="1"/>
        <end position="82"/>
    </location>
</feature>
<dbReference type="InterPro" id="IPR004045">
    <property type="entry name" value="Glutathione_S-Trfase_N"/>
</dbReference>
<dbReference type="InterPro" id="IPR036249">
    <property type="entry name" value="Thioredoxin-like_sf"/>
</dbReference>
<dbReference type="SFLD" id="SFLDG01154">
    <property type="entry name" value="Main.5:_Phi-like"/>
    <property type="match status" value="1"/>
</dbReference>
<dbReference type="PROSITE" id="PS50404">
    <property type="entry name" value="GST_NTER"/>
    <property type="match status" value="1"/>
</dbReference>
<dbReference type="SUPFAM" id="SSF47616">
    <property type="entry name" value="GST C-terminal domain-like"/>
    <property type="match status" value="1"/>
</dbReference>
<evidence type="ECO:0000313" key="8">
    <source>
        <dbReference type="Proteomes" id="UP000002035"/>
    </source>
</evidence>
<dbReference type="GO" id="GO:0043295">
    <property type="term" value="F:glutathione binding"/>
    <property type="evidence" value="ECO:0007669"/>
    <property type="project" value="TreeGrafter"/>
</dbReference>
<sequence length="215" mass="24115">MVLKLYGFSPSTNTQRVVLVLNELKVPFEYVTVDLAKGEHKSEEYMKIQPFGYVPCIDDDGFVLYESRAICHYIVAKYASQGTPLVPTELKANALYAQGLNLEVASFEAAAGPFVYEKLFKPYQGLTPDEHSVKIFESNLLQCLDGYERILNKQKYIGGNELTLADLYHLPYLTLLPQVGFNAIDEKPSVSRWAKEILARPSWQALLANGAKSTI</sequence>
<keyword evidence="8" id="KW-1185">Reference proteome</keyword>
<dbReference type="GeneID" id="9230172"/>
<evidence type="ECO:0000256" key="3">
    <source>
        <dbReference type="ARBA" id="ARBA00047960"/>
    </source>
</evidence>
<keyword evidence="2 7" id="KW-0808">Transferase</keyword>
<dbReference type="PROSITE" id="PS50405">
    <property type="entry name" value="GST_CTER"/>
    <property type="match status" value="1"/>
</dbReference>
<dbReference type="VEuPathDB" id="FungiDB:MCYG_00146"/>
<dbReference type="PANTHER" id="PTHR43900">
    <property type="entry name" value="GLUTATHIONE S-TRANSFERASE RHO"/>
    <property type="match status" value="1"/>
</dbReference>
<dbReference type="Pfam" id="PF02798">
    <property type="entry name" value="GST_N"/>
    <property type="match status" value="1"/>
</dbReference>
<dbReference type="EMBL" id="DS995701">
    <property type="protein sequence ID" value="EEQ27258.1"/>
    <property type="molecule type" value="Genomic_DNA"/>
</dbReference>
<evidence type="ECO:0000313" key="7">
    <source>
        <dbReference type="EMBL" id="EEQ27258.1"/>
    </source>
</evidence>
<dbReference type="InterPro" id="IPR004046">
    <property type="entry name" value="GST_C"/>
</dbReference>
<dbReference type="AlphaFoldDB" id="C5FBS4"/>
<dbReference type="eggNOG" id="KOG0867">
    <property type="taxonomic scope" value="Eukaryota"/>
</dbReference>
<organism evidence="7 8">
    <name type="scientific">Arthroderma otae (strain ATCC MYA-4605 / CBS 113480)</name>
    <name type="common">Microsporum canis</name>
    <dbReference type="NCBI Taxonomy" id="554155"/>
    <lineage>
        <taxon>Eukaryota</taxon>
        <taxon>Fungi</taxon>
        <taxon>Dikarya</taxon>
        <taxon>Ascomycota</taxon>
        <taxon>Pezizomycotina</taxon>
        <taxon>Eurotiomycetes</taxon>
        <taxon>Eurotiomycetidae</taxon>
        <taxon>Onygenales</taxon>
        <taxon>Arthrodermataceae</taxon>
        <taxon>Microsporum</taxon>
    </lineage>
</organism>
<dbReference type="Gene3D" id="3.40.30.10">
    <property type="entry name" value="Glutaredoxin"/>
    <property type="match status" value="1"/>
</dbReference>
<dbReference type="STRING" id="554155.C5FBS4"/>
<dbReference type="GO" id="GO:0004364">
    <property type="term" value="F:glutathione transferase activity"/>
    <property type="evidence" value="ECO:0007669"/>
    <property type="project" value="UniProtKB-EC"/>
</dbReference>
<dbReference type="SUPFAM" id="SSF52833">
    <property type="entry name" value="Thioredoxin-like"/>
    <property type="match status" value="1"/>
</dbReference>
<dbReference type="SFLD" id="SFLDS00019">
    <property type="entry name" value="Glutathione_Transferase_(cytos"/>
    <property type="match status" value="1"/>
</dbReference>
<dbReference type="RefSeq" id="XP_002850042.1">
    <property type="nucleotide sequence ID" value="XM_002849996.1"/>
</dbReference>
<dbReference type="InterPro" id="IPR010987">
    <property type="entry name" value="Glutathione-S-Trfase_C-like"/>
</dbReference>
<dbReference type="CDD" id="cd03053">
    <property type="entry name" value="GST_N_Phi"/>
    <property type="match status" value="1"/>
</dbReference>
<dbReference type="Gene3D" id="1.20.1050.10">
    <property type="match status" value="1"/>
</dbReference>
<dbReference type="PANTHER" id="PTHR43900:SF3">
    <property type="entry name" value="GLUTATHIONE S-TRANSFERASE RHO"/>
    <property type="match status" value="1"/>
</dbReference>
<dbReference type="Pfam" id="PF00043">
    <property type="entry name" value="GST_C"/>
    <property type="match status" value="1"/>
</dbReference>
<proteinExistence type="inferred from homology"/>
<reference evidence="8" key="1">
    <citation type="journal article" date="2012" name="MBio">
        <title>Comparative genome analysis of Trichophyton rubrum and related dermatophytes reveals candidate genes involved in infection.</title>
        <authorList>
            <person name="Martinez D.A."/>
            <person name="Oliver B.G."/>
            <person name="Graeser Y."/>
            <person name="Goldberg J.M."/>
            <person name="Li W."/>
            <person name="Martinez-Rossi N.M."/>
            <person name="Monod M."/>
            <person name="Shelest E."/>
            <person name="Barton R.C."/>
            <person name="Birch E."/>
            <person name="Brakhage A.A."/>
            <person name="Chen Z."/>
            <person name="Gurr S.J."/>
            <person name="Heiman D."/>
            <person name="Heitman J."/>
            <person name="Kosti I."/>
            <person name="Rossi A."/>
            <person name="Saif S."/>
            <person name="Samalova M."/>
            <person name="Saunders C.W."/>
            <person name="Shea T."/>
            <person name="Summerbell R.C."/>
            <person name="Xu J."/>
            <person name="Young S."/>
            <person name="Zeng Q."/>
            <person name="Birren B.W."/>
            <person name="Cuomo C.A."/>
            <person name="White T.C."/>
        </authorList>
    </citation>
    <scope>NUCLEOTIDE SEQUENCE [LARGE SCALE GENOMIC DNA]</scope>
    <source>
        <strain evidence="8">ATCC MYA-4605 / CBS 113480</strain>
    </source>
</reference>
<dbReference type="GO" id="GO:0006749">
    <property type="term" value="P:glutathione metabolic process"/>
    <property type="evidence" value="ECO:0007669"/>
    <property type="project" value="TreeGrafter"/>
</dbReference>
<dbReference type="FunFam" id="3.40.30.10:FF:000016">
    <property type="entry name" value="Glutathione S-transferase F2"/>
    <property type="match status" value="1"/>
</dbReference>
<dbReference type="Proteomes" id="UP000002035">
    <property type="component" value="Unassembled WGS sequence"/>
</dbReference>
<name>C5FBS4_ARTOC</name>
<dbReference type="OMA" id="FNSRRVW"/>
<gene>
    <name evidence="7" type="ORF">MCYG_00146</name>
</gene>
<feature type="domain" description="GST C-terminal" evidence="6">
    <location>
        <begin position="89"/>
        <end position="215"/>
    </location>
</feature>
<dbReference type="HOGENOM" id="CLU_011226_5_1_1"/>
<dbReference type="SFLD" id="SFLDG00358">
    <property type="entry name" value="Main_(cytGST)"/>
    <property type="match status" value="1"/>
</dbReference>
<evidence type="ECO:0000256" key="2">
    <source>
        <dbReference type="ARBA" id="ARBA00022679"/>
    </source>
</evidence>
<evidence type="ECO:0000256" key="1">
    <source>
        <dbReference type="ARBA" id="ARBA00012452"/>
    </source>
</evidence>